<proteinExistence type="predicted"/>
<accession>A0ACD3Z9N6</accession>
<protein>
    <submittedName>
        <fullName evidence="1">Uncharacterized protein</fullName>
    </submittedName>
</protein>
<name>A0ACD3Z9N6_FUSSC</name>
<dbReference type="EMBL" id="CP090036">
    <property type="protein sequence ID" value="UPK97825.1"/>
    <property type="molecule type" value="Genomic_DNA"/>
</dbReference>
<organism evidence="1 2">
    <name type="scientific">Fusarium solani subsp. cucurbitae</name>
    <name type="common">Neocosmosporum cucurbitae</name>
    <dbReference type="NCBI Taxonomy" id="2747967"/>
    <lineage>
        <taxon>Eukaryota</taxon>
        <taxon>Fungi</taxon>
        <taxon>Dikarya</taxon>
        <taxon>Ascomycota</taxon>
        <taxon>Pezizomycotina</taxon>
        <taxon>Sordariomycetes</taxon>
        <taxon>Hypocreomycetidae</taxon>
        <taxon>Hypocreales</taxon>
        <taxon>Nectriaceae</taxon>
        <taxon>Fusarium</taxon>
        <taxon>Fusarium solani species complex</taxon>
    </lineage>
</organism>
<gene>
    <name evidence="1" type="ORF">LCI18_008760</name>
</gene>
<evidence type="ECO:0000313" key="2">
    <source>
        <dbReference type="Proteomes" id="UP000830768"/>
    </source>
</evidence>
<reference evidence="1" key="1">
    <citation type="submission" date="2021-11" db="EMBL/GenBank/DDBJ databases">
        <title>Fusarium solani-melongenae Genome sequencing and assembly.</title>
        <authorList>
            <person name="Xie S."/>
            <person name="Huang L."/>
            <person name="Zhang X."/>
        </authorList>
    </citation>
    <scope>NUCLEOTIDE SEQUENCE</scope>
    <source>
        <strain evidence="1">CRI 24-3</strain>
    </source>
</reference>
<evidence type="ECO:0000313" key="1">
    <source>
        <dbReference type="EMBL" id="UPK97825.1"/>
    </source>
</evidence>
<dbReference type="Proteomes" id="UP000830768">
    <property type="component" value="Chromosome 8"/>
</dbReference>
<keyword evidence="2" id="KW-1185">Reference proteome</keyword>
<sequence>MCWNYTSSENVRTYFSALRPRREHIHPESLSQNRLPAAPYLNTLLLHKVETFKLKGHKSRRLFDFSVRQFLFHRDSRLVASCPSFSRHPSTIPSFNQTNTRRLHYSMSSLESPSAPIDTDLDPQNLLSSRLDELVRSGALTVDQGHELTLDKDGLPTVSDVDPKTNVKQNQELQRLDNLIQFLESPIAPQSVDWNSTRKDLCRLRDRGVPSPGDADFKAWLMVMIAHRSTMGRLGLLESLLGLLEAKKLDADRLKRIHEVAQDFLKHACYLVGISTPDDIDNNSWDDGLAEIVLDKSIEVYRCIDGAWSALRDGQRRDFQGPSTKPERRLRRFLDLDVIKALNGWRDYDVFVILDRKAITAHRLRQAST</sequence>